<dbReference type="InterPro" id="IPR050105">
    <property type="entry name" value="MoCo_biosynth_MoaA/MoaC"/>
</dbReference>
<dbReference type="GO" id="GO:0061799">
    <property type="term" value="F:cyclic pyranopterin monophosphate synthase activity"/>
    <property type="evidence" value="ECO:0007669"/>
    <property type="project" value="UniProtKB-UniRule"/>
</dbReference>
<keyword evidence="3 5" id="KW-0456">Lyase</keyword>
<sequence>MVLNFTVPIRMGSHMGELTHVDEKGVKMVEVGHKTEVFRKATARGRIKLKPETIELIKSGKTKKGNVIATAQIAGILAVKKTPELVPLCHPIPLTGVDISFEFGEDYIEATCEVRAYYKTGVEMEALTGVTVALLTIWDMVKAVEKDENGQYPSTRIEEIRVVEKVKAHPSQ</sequence>
<evidence type="ECO:0000256" key="2">
    <source>
        <dbReference type="ARBA" id="ARBA00023150"/>
    </source>
</evidence>
<dbReference type="HAMAP" id="MF_01224_A">
    <property type="entry name" value="MoaC_A"/>
    <property type="match status" value="1"/>
</dbReference>
<feature type="binding site" evidence="3">
    <location>
        <begin position="124"/>
        <end position="125"/>
    </location>
    <ligand>
        <name>substrate</name>
    </ligand>
</feature>
<dbReference type="Proteomes" id="UP000516304">
    <property type="component" value="Chromosome TIRI35C"/>
</dbReference>
<dbReference type="KEGG" id="tcq:TIRI35C_1124"/>
<dbReference type="InterPro" id="IPR023047">
    <property type="entry name" value="Mo_CF_biosynth-C_arc"/>
</dbReference>
<dbReference type="PANTHER" id="PTHR22960:SF0">
    <property type="entry name" value="MOLYBDENUM COFACTOR BIOSYNTHESIS PROTEIN 1"/>
    <property type="match status" value="1"/>
</dbReference>
<evidence type="ECO:0000313" key="6">
    <source>
        <dbReference type="Proteomes" id="UP000516304"/>
    </source>
</evidence>
<reference evidence="5 6" key="1">
    <citation type="submission" date="2020-09" db="EMBL/GenBank/DDBJ databases">
        <authorList>
            <person name="Courtine D."/>
        </authorList>
    </citation>
    <scope>NUCLEOTIDE SEQUENCE [LARGE SCALE GENOMIC DNA]</scope>
    <source>
        <strain evidence="5 6">IRI35c</strain>
    </source>
</reference>
<dbReference type="SUPFAM" id="SSF55040">
    <property type="entry name" value="Molybdenum cofactor biosynthesis protein C, MoaC"/>
    <property type="match status" value="1"/>
</dbReference>
<dbReference type="InterPro" id="IPR036522">
    <property type="entry name" value="MoaC_sf"/>
</dbReference>
<dbReference type="NCBIfam" id="NF008999">
    <property type="entry name" value="PRK12343.1"/>
    <property type="match status" value="1"/>
</dbReference>
<proteinExistence type="inferred from homology"/>
<dbReference type="AlphaFoldDB" id="A0A7G2DB93"/>
<dbReference type="NCBIfam" id="TIGR00581">
    <property type="entry name" value="moaC"/>
    <property type="match status" value="1"/>
</dbReference>
<dbReference type="Pfam" id="PF01967">
    <property type="entry name" value="MoaC"/>
    <property type="match status" value="1"/>
</dbReference>
<keyword evidence="2 3" id="KW-0501">Molybdenum cofactor biosynthesis</keyword>
<keyword evidence="6" id="KW-1185">Reference proteome</keyword>
<dbReference type="InterPro" id="IPR023045">
    <property type="entry name" value="MoaC"/>
</dbReference>
<comment type="similarity">
    <text evidence="3">Belongs to the MoaC family.</text>
</comment>
<accession>A0A7G2DB93</accession>
<feature type="domain" description="Molybdopterin cofactor biosynthesis C (MoaC)" evidence="4">
    <location>
        <begin position="28"/>
        <end position="166"/>
    </location>
</feature>
<organism evidence="5 6">
    <name type="scientific">Thermococcus camini</name>
    <dbReference type="NCBI Taxonomy" id="2016373"/>
    <lineage>
        <taxon>Archaea</taxon>
        <taxon>Methanobacteriati</taxon>
        <taxon>Methanobacteriota</taxon>
        <taxon>Thermococci</taxon>
        <taxon>Thermococcales</taxon>
        <taxon>Thermococcaceae</taxon>
        <taxon>Thermococcus</taxon>
    </lineage>
</organism>
<name>A0A7G2DB93_9EURY</name>
<feature type="binding site" evidence="3">
    <location>
        <begin position="88"/>
        <end position="90"/>
    </location>
    <ligand>
        <name>substrate</name>
    </ligand>
</feature>
<dbReference type="InterPro" id="IPR002820">
    <property type="entry name" value="Mopterin_CF_biosynth-C_dom"/>
</dbReference>
<dbReference type="CDD" id="cd01419">
    <property type="entry name" value="MoaC_A"/>
    <property type="match status" value="1"/>
</dbReference>
<comment type="pathway">
    <text evidence="1 3">Cofactor biosynthesis; molybdopterin biosynthesis.</text>
</comment>
<feature type="active site" evidence="3">
    <location>
        <position position="139"/>
    </location>
</feature>
<comment type="subunit">
    <text evidence="3">Homohexamer; trimer of dimers.</text>
</comment>
<dbReference type="GO" id="GO:0006777">
    <property type="term" value="P:Mo-molybdopterin cofactor biosynthetic process"/>
    <property type="evidence" value="ECO:0007669"/>
    <property type="project" value="UniProtKB-UniRule"/>
</dbReference>
<dbReference type="PANTHER" id="PTHR22960">
    <property type="entry name" value="MOLYBDOPTERIN COFACTOR SYNTHESIS PROTEIN A"/>
    <property type="match status" value="1"/>
</dbReference>
<evidence type="ECO:0000259" key="4">
    <source>
        <dbReference type="Pfam" id="PF01967"/>
    </source>
</evidence>
<gene>
    <name evidence="3 5" type="primary">moaC</name>
    <name evidence="5" type="ORF">TIRI35C_1124</name>
</gene>
<protein>
    <recommendedName>
        <fullName evidence="3">Probable cyclic pyranopterin monophosphate synthase</fullName>
        <ecNumber evidence="3">4.6.1.17</ecNumber>
    </recommendedName>
    <alternativeName>
        <fullName evidence="3">Molybdenum cofactor biosynthesis protein C</fullName>
    </alternativeName>
</protein>
<comment type="function">
    <text evidence="3">Catalyzes the conversion of (8S)-3',8-cyclo-7,8-dihydroguanosine 5'-triphosphate to cyclic pyranopterin monophosphate (cPMP).</text>
</comment>
<dbReference type="UniPathway" id="UPA00344"/>
<evidence type="ECO:0000256" key="1">
    <source>
        <dbReference type="ARBA" id="ARBA00005046"/>
    </source>
</evidence>
<dbReference type="EMBL" id="LR881183">
    <property type="protein sequence ID" value="CAD5244278.1"/>
    <property type="molecule type" value="Genomic_DNA"/>
</dbReference>
<evidence type="ECO:0000313" key="5">
    <source>
        <dbReference type="EMBL" id="CAD5244278.1"/>
    </source>
</evidence>
<dbReference type="GO" id="GO:0061798">
    <property type="term" value="F:GTP 3',8'-cyclase activity"/>
    <property type="evidence" value="ECO:0007669"/>
    <property type="project" value="TreeGrafter"/>
</dbReference>
<dbReference type="EC" id="4.6.1.17" evidence="3"/>
<comment type="catalytic activity">
    <reaction evidence="3">
        <text>(8S)-3',8-cyclo-7,8-dihydroguanosine 5'-triphosphate = cyclic pyranopterin phosphate + diphosphate</text>
        <dbReference type="Rhea" id="RHEA:49580"/>
        <dbReference type="ChEBI" id="CHEBI:33019"/>
        <dbReference type="ChEBI" id="CHEBI:59648"/>
        <dbReference type="ChEBI" id="CHEBI:131766"/>
        <dbReference type="EC" id="4.6.1.17"/>
    </reaction>
</comment>
<dbReference type="NCBIfam" id="NF006870">
    <property type="entry name" value="PRK09364.1"/>
    <property type="match status" value="1"/>
</dbReference>
<evidence type="ECO:0000256" key="3">
    <source>
        <dbReference type="HAMAP-Rule" id="MF_01224"/>
    </source>
</evidence>
<dbReference type="Gene3D" id="3.30.70.640">
    <property type="entry name" value="Molybdopterin cofactor biosynthesis C (MoaC) domain"/>
    <property type="match status" value="1"/>
</dbReference>